<feature type="binding site" evidence="11">
    <location>
        <position position="85"/>
    </location>
    <ligand>
        <name>Mg(2+)</name>
        <dbReference type="ChEBI" id="CHEBI:18420"/>
        <label>1</label>
        <note>catalytic</note>
    </ligand>
</feature>
<evidence type="ECO:0000256" key="10">
    <source>
        <dbReference type="ARBA" id="ARBA00030730"/>
    </source>
</evidence>
<dbReference type="GO" id="GO:0046872">
    <property type="term" value="F:metal ion binding"/>
    <property type="evidence" value="ECO:0007669"/>
    <property type="project" value="UniProtKB-KW"/>
</dbReference>
<evidence type="ECO:0000256" key="11">
    <source>
        <dbReference type="PIRSR" id="PIRSR600760-2"/>
    </source>
</evidence>
<feature type="binding site" evidence="11">
    <location>
        <position position="82"/>
    </location>
    <ligand>
        <name>Mg(2+)</name>
        <dbReference type="ChEBI" id="CHEBI:18420"/>
        <label>1</label>
        <note>catalytic</note>
    </ligand>
</feature>
<evidence type="ECO:0000256" key="1">
    <source>
        <dbReference type="ARBA" id="ARBA00001033"/>
    </source>
</evidence>
<evidence type="ECO:0000313" key="13">
    <source>
        <dbReference type="Proteomes" id="UP000680020"/>
    </source>
</evidence>
<evidence type="ECO:0000256" key="6">
    <source>
        <dbReference type="ARBA" id="ARBA00022801"/>
    </source>
</evidence>
<dbReference type="Pfam" id="PF00459">
    <property type="entry name" value="Inositol_P"/>
    <property type="match status" value="1"/>
</dbReference>
<dbReference type="GeneID" id="58264457"/>
<dbReference type="SUPFAM" id="SSF56655">
    <property type="entry name" value="Carbohydrate phosphatase"/>
    <property type="match status" value="1"/>
</dbReference>
<dbReference type="FunFam" id="3.30.540.10:FF:000003">
    <property type="entry name" value="Inositol-1-monophosphatase"/>
    <property type="match status" value="1"/>
</dbReference>
<accession>A0AB35C0R4</accession>
<feature type="binding site" evidence="11">
    <location>
        <position position="84"/>
    </location>
    <ligand>
        <name>Mg(2+)</name>
        <dbReference type="ChEBI" id="CHEBI:18420"/>
        <label>1</label>
        <note>catalytic</note>
    </ligand>
</feature>
<proteinExistence type="inferred from homology"/>
<keyword evidence="6" id="KW-0378">Hydrolase</keyword>
<evidence type="ECO:0000256" key="3">
    <source>
        <dbReference type="ARBA" id="ARBA00009759"/>
    </source>
</evidence>
<dbReference type="Proteomes" id="UP000680020">
    <property type="component" value="Unassembled WGS sequence"/>
</dbReference>
<evidence type="ECO:0000256" key="7">
    <source>
        <dbReference type="ARBA" id="ARBA00022814"/>
    </source>
</evidence>
<organism evidence="12 13">
    <name type="scientific">Wohlfahrtiimonas chitiniclastica</name>
    <dbReference type="NCBI Taxonomy" id="400946"/>
    <lineage>
        <taxon>Bacteria</taxon>
        <taxon>Pseudomonadati</taxon>
        <taxon>Pseudomonadota</taxon>
        <taxon>Gammaproteobacteria</taxon>
        <taxon>Cardiobacteriales</taxon>
        <taxon>Ignatzschineriaceae</taxon>
        <taxon>Wohlfahrtiimonas</taxon>
    </lineage>
</organism>
<dbReference type="Gene3D" id="3.30.540.10">
    <property type="entry name" value="Fructose-1,6-Bisphosphatase, subunit A, domain 1"/>
    <property type="match status" value="1"/>
</dbReference>
<evidence type="ECO:0000256" key="8">
    <source>
        <dbReference type="ARBA" id="ARBA00022842"/>
    </source>
</evidence>
<keyword evidence="7" id="KW-0805">Transcription regulation</keyword>
<keyword evidence="8 11" id="KW-0460">Magnesium</keyword>
<dbReference type="InterPro" id="IPR000760">
    <property type="entry name" value="Inositol_monophosphatase-like"/>
</dbReference>
<sequence length="256" mass="27992">MEQFLKVALLAAQESKKMIRKAYEAQGFNITIKGDYTPVTEVDVNVETLIRSIIVENFPEHGFWGEEGGMINPESDYQWLIDPIDGTKAFIRRRPFFSTQIALMYKGEIILGVSSAPCFGEGEMAYATKGNGTFINGERVHVSDITELKDAVFSSGNIKSLAKDSTKWQNYGQLLLAINSTRGFGDFLHYHYTAAGKVDIVVESDVTILDVAALSIIVTEAGGKVTDLAGQPLSLESTNIVATNGALHDAVLSYLQ</sequence>
<comment type="cofactor">
    <cofactor evidence="2 11">
        <name>Mg(2+)</name>
        <dbReference type="ChEBI" id="CHEBI:18420"/>
    </cofactor>
</comment>
<dbReference type="EC" id="3.1.3.25" evidence="4"/>
<dbReference type="EMBL" id="JAGIBU010000002">
    <property type="protein sequence ID" value="MBS7824370.1"/>
    <property type="molecule type" value="Genomic_DNA"/>
</dbReference>
<comment type="similarity">
    <text evidence="3">Belongs to the inositol monophosphatase superfamily.</text>
</comment>
<keyword evidence="5 11" id="KW-0479">Metal-binding</keyword>
<evidence type="ECO:0000256" key="9">
    <source>
        <dbReference type="ARBA" id="ARBA00023884"/>
    </source>
</evidence>
<dbReference type="GO" id="GO:0031564">
    <property type="term" value="P:transcription antitermination"/>
    <property type="evidence" value="ECO:0007669"/>
    <property type="project" value="UniProtKB-KW"/>
</dbReference>
<name>A0AB35C0R4_9GAMM</name>
<dbReference type="PANTHER" id="PTHR20854:SF4">
    <property type="entry name" value="INOSITOL-1-MONOPHOSPHATASE-RELATED"/>
    <property type="match status" value="1"/>
</dbReference>
<dbReference type="Gene3D" id="3.40.190.80">
    <property type="match status" value="1"/>
</dbReference>
<dbReference type="RefSeq" id="WP_008315405.1">
    <property type="nucleotide sequence ID" value="NZ_CP115969.1"/>
</dbReference>
<keyword evidence="7" id="KW-0804">Transcription</keyword>
<dbReference type="GO" id="GO:0007165">
    <property type="term" value="P:signal transduction"/>
    <property type="evidence" value="ECO:0007669"/>
    <property type="project" value="TreeGrafter"/>
</dbReference>
<dbReference type="GO" id="GO:0008934">
    <property type="term" value="F:inositol monophosphate 1-phosphatase activity"/>
    <property type="evidence" value="ECO:0007669"/>
    <property type="project" value="TreeGrafter"/>
</dbReference>
<protein>
    <recommendedName>
        <fullName evidence="9">Nus factor SuhB</fullName>
        <ecNumber evidence="4">3.1.3.25</ecNumber>
    </recommendedName>
    <alternativeName>
        <fullName evidence="10">Inositol-1-monophosphatase</fullName>
    </alternativeName>
</protein>
<dbReference type="InterPro" id="IPR020583">
    <property type="entry name" value="Inositol_monoP_metal-BS"/>
</dbReference>
<comment type="catalytic activity">
    <reaction evidence="1">
        <text>a myo-inositol phosphate + H2O = myo-inositol + phosphate</text>
        <dbReference type="Rhea" id="RHEA:24056"/>
        <dbReference type="ChEBI" id="CHEBI:15377"/>
        <dbReference type="ChEBI" id="CHEBI:17268"/>
        <dbReference type="ChEBI" id="CHEBI:43474"/>
        <dbReference type="ChEBI" id="CHEBI:84139"/>
        <dbReference type="EC" id="3.1.3.25"/>
    </reaction>
</comment>
<reference evidence="12" key="1">
    <citation type="submission" date="2021-03" db="EMBL/GenBank/DDBJ databases">
        <title>Identification and antibiotic profiling of Wohlfahrtiimonas chitiniclastica, an underestimated human pathogen.</title>
        <authorList>
            <person name="Kopf A."/>
            <person name="Bunk B."/>
            <person name="Coldewey S."/>
            <person name="Gunzer F."/>
            <person name="Riedel T."/>
            <person name="Schroettner P."/>
        </authorList>
    </citation>
    <scope>NUCLEOTIDE SEQUENCE</scope>
    <source>
        <strain evidence="12">DSM 100917</strain>
    </source>
</reference>
<evidence type="ECO:0000313" key="12">
    <source>
        <dbReference type="EMBL" id="MBS7824370.1"/>
    </source>
</evidence>
<evidence type="ECO:0000256" key="2">
    <source>
        <dbReference type="ARBA" id="ARBA00001946"/>
    </source>
</evidence>
<dbReference type="AlphaFoldDB" id="A0AB35C0R4"/>
<dbReference type="PROSITE" id="PS00629">
    <property type="entry name" value="IMP_1"/>
    <property type="match status" value="1"/>
</dbReference>
<dbReference type="PANTHER" id="PTHR20854">
    <property type="entry name" value="INOSITOL MONOPHOSPHATASE"/>
    <property type="match status" value="1"/>
</dbReference>
<dbReference type="PRINTS" id="PR00377">
    <property type="entry name" value="IMPHPHTASES"/>
</dbReference>
<evidence type="ECO:0000256" key="5">
    <source>
        <dbReference type="ARBA" id="ARBA00022723"/>
    </source>
</evidence>
<gene>
    <name evidence="12" type="ORF">J7561_04020</name>
</gene>
<feature type="binding site" evidence="11">
    <location>
        <position position="210"/>
    </location>
    <ligand>
        <name>Mg(2+)</name>
        <dbReference type="ChEBI" id="CHEBI:18420"/>
        <label>1</label>
        <note>catalytic</note>
    </ligand>
</feature>
<comment type="caution">
    <text evidence="12">The sequence shown here is derived from an EMBL/GenBank/DDBJ whole genome shotgun (WGS) entry which is preliminary data.</text>
</comment>
<dbReference type="GO" id="GO:0006020">
    <property type="term" value="P:inositol metabolic process"/>
    <property type="evidence" value="ECO:0007669"/>
    <property type="project" value="TreeGrafter"/>
</dbReference>
<feature type="binding site" evidence="11">
    <location>
        <position position="66"/>
    </location>
    <ligand>
        <name>Mg(2+)</name>
        <dbReference type="ChEBI" id="CHEBI:18420"/>
        <label>1</label>
        <note>catalytic</note>
    </ligand>
</feature>
<keyword evidence="7" id="KW-0889">Transcription antitermination</keyword>
<evidence type="ECO:0000256" key="4">
    <source>
        <dbReference type="ARBA" id="ARBA00013106"/>
    </source>
</evidence>